<dbReference type="Pfam" id="PF13181">
    <property type="entry name" value="TPR_8"/>
    <property type="match status" value="1"/>
</dbReference>
<evidence type="ECO:0000259" key="4">
    <source>
        <dbReference type="Pfam" id="PF07693"/>
    </source>
</evidence>
<comment type="caution">
    <text evidence="5">The sequence shown here is derived from an EMBL/GenBank/DDBJ whole genome shotgun (WGS) entry which is preliminary data.</text>
</comment>
<proteinExistence type="predicted"/>
<protein>
    <recommendedName>
        <fullName evidence="4">KAP NTPase domain-containing protein</fullName>
    </recommendedName>
</protein>
<dbReference type="SUPFAM" id="SSF52540">
    <property type="entry name" value="P-loop containing nucleoside triphosphate hydrolases"/>
    <property type="match status" value="1"/>
</dbReference>
<dbReference type="Pfam" id="PF13414">
    <property type="entry name" value="TPR_11"/>
    <property type="match status" value="1"/>
</dbReference>
<evidence type="ECO:0000313" key="6">
    <source>
        <dbReference type="Proteomes" id="UP000252107"/>
    </source>
</evidence>
<dbReference type="Pfam" id="PF00515">
    <property type="entry name" value="TPR_1"/>
    <property type="match status" value="1"/>
</dbReference>
<feature type="repeat" description="TPR" evidence="3">
    <location>
        <begin position="702"/>
        <end position="735"/>
    </location>
</feature>
<feature type="repeat" description="TPR" evidence="3">
    <location>
        <begin position="804"/>
        <end position="837"/>
    </location>
</feature>
<dbReference type="InterPro" id="IPR027417">
    <property type="entry name" value="P-loop_NTPase"/>
</dbReference>
<dbReference type="Gene3D" id="1.25.40.10">
    <property type="entry name" value="Tetratricopeptide repeat domain"/>
    <property type="match status" value="3"/>
</dbReference>
<keyword evidence="2 3" id="KW-0802">TPR repeat</keyword>
<feature type="repeat" description="TPR" evidence="3">
    <location>
        <begin position="770"/>
        <end position="803"/>
    </location>
</feature>
<dbReference type="PANTHER" id="PTHR44858:SF1">
    <property type="entry name" value="UDP-N-ACETYLGLUCOSAMINE--PEPTIDE N-ACETYLGLUCOSAMINYLTRANSFERASE SPINDLY-RELATED"/>
    <property type="match status" value="1"/>
</dbReference>
<keyword evidence="6" id="KW-1185">Reference proteome</keyword>
<dbReference type="SUPFAM" id="SSF48452">
    <property type="entry name" value="TPR-like"/>
    <property type="match status" value="2"/>
</dbReference>
<keyword evidence="1" id="KW-0677">Repeat</keyword>
<dbReference type="EMBL" id="LXQD01000328">
    <property type="protein sequence ID" value="RCJ21984.1"/>
    <property type="molecule type" value="Genomic_DNA"/>
</dbReference>
<dbReference type="InterPro" id="IPR050498">
    <property type="entry name" value="Ycf3"/>
</dbReference>
<accession>A0A367QFK0</accession>
<dbReference type="InterPro" id="IPR011646">
    <property type="entry name" value="KAP_P-loop"/>
</dbReference>
<dbReference type="InterPro" id="IPR019734">
    <property type="entry name" value="TPR_rpt"/>
</dbReference>
<dbReference type="Proteomes" id="UP000252107">
    <property type="component" value="Unassembled WGS sequence"/>
</dbReference>
<dbReference type="AlphaFoldDB" id="A0A367QFK0"/>
<gene>
    <name evidence="5" type="ORF">A6770_04985</name>
</gene>
<dbReference type="Pfam" id="PF13432">
    <property type="entry name" value="TPR_16"/>
    <property type="match status" value="1"/>
</dbReference>
<reference evidence="5" key="1">
    <citation type="submission" date="2016-04" db="EMBL/GenBank/DDBJ databases">
        <authorList>
            <person name="Tabuchi Yagui T.R."/>
        </authorList>
    </citation>
    <scope>NUCLEOTIDE SEQUENCE [LARGE SCALE GENOMIC DNA]</scope>
    <source>
        <strain evidence="5">NIES-26</strain>
    </source>
</reference>
<dbReference type="Pfam" id="PF07693">
    <property type="entry name" value="KAP_NTPase"/>
    <property type="match status" value="1"/>
</dbReference>
<dbReference type="PANTHER" id="PTHR44858">
    <property type="entry name" value="TETRATRICOPEPTIDE REPEAT PROTEIN 6"/>
    <property type="match status" value="1"/>
</dbReference>
<evidence type="ECO:0000256" key="1">
    <source>
        <dbReference type="ARBA" id="ARBA00022737"/>
    </source>
</evidence>
<dbReference type="InterPro" id="IPR011990">
    <property type="entry name" value="TPR-like_helical_dom_sf"/>
</dbReference>
<sequence>MKNQQYYISRKPAEDFLKTFAKALTEPDSHPLLFHIYGIGGIGKSTLLDALEHNYKQRAHIVKFDFSGKTLSNETPLKVMTHLYEQIPTPDIWKQDLFKSDPFKQLLKQYNETLEELATKPVEGKETVEQEQRDLVKELNSAAVYGLGAFFLSPIEPVNAMSLGVSAVAETKKGAGSGLSAIKERLLLKHPATKQDNKLQELMLEPIPQMTKAFVEGLIQFQNSRLLPLPKAQKQPIILELDHYEKATSDLDLWLGEYLLKDDNLQSHPIRIVVAGRYSLKKKFTRKRDLIFERQLEKFDKNQTEEYLKRIGISEPKEIRQIYQATDGFPFHLDLIRQQKEEGKTINCSRDNKELADRLLEGLTVSQKQVVQLAAYCRWFDEALIWELVAEHYIYFETGVDANLNCFEWLIEREFVVEEDQFRLNDVTRDVLRRSQFKANQQKFRETHASIARYFERLADREVSADNPEPEKYENSQWRAYTAESIYHALFADRKGQRLLLSHLFAGAYLGQMGVVWVPFFAVAAEGEFENNELLPNDTRRFLNDIKLAILFGSFVLGHNYKFKHENGNSIKSQIEISVKNCLHQIDFLQGLAKYAGLYYKSLRSYPGQRIDLLQRATEQAEQIKTSNYPEFSSSLFFNVGTGLINLGCYEEAVTNYDKVLAIKYDFLEAQLNRGVALIKLGRHEEAINNYDQALALKDDFLEAWYNRGVALANLGRYEEVLNNCDKALTIKDNYPEAWLNRGSALVKLGNNEEGLASYNRALAIKDDFLLAWQNRSVALANLGRYEEALISCDQALKIQPEGPDNWSYKGLILSFLGRYEEALISCDQALKIQPKYPIWWANKGIVLARAGRYQEALASCEKAIELQPNDESGYYSKACYYALQDNIELALENLQQAVNINSLRCRSEAKSNPDFDSIRNDVRFQALLKE</sequence>
<dbReference type="PROSITE" id="PS50005">
    <property type="entry name" value="TPR"/>
    <property type="match status" value="6"/>
</dbReference>
<evidence type="ECO:0000256" key="3">
    <source>
        <dbReference type="PROSITE-ProRule" id="PRU00339"/>
    </source>
</evidence>
<evidence type="ECO:0000313" key="5">
    <source>
        <dbReference type="EMBL" id="RCJ21984.1"/>
    </source>
</evidence>
<name>A0A367QFK0_9NOSO</name>
<feature type="repeat" description="TPR" evidence="3">
    <location>
        <begin position="736"/>
        <end position="769"/>
    </location>
</feature>
<organism evidence="5 6">
    <name type="scientific">Nostoc minutum NIES-26</name>
    <dbReference type="NCBI Taxonomy" id="1844469"/>
    <lineage>
        <taxon>Bacteria</taxon>
        <taxon>Bacillati</taxon>
        <taxon>Cyanobacteriota</taxon>
        <taxon>Cyanophyceae</taxon>
        <taxon>Nostocales</taxon>
        <taxon>Nostocaceae</taxon>
        <taxon>Nostoc</taxon>
    </lineage>
</organism>
<feature type="repeat" description="TPR" evidence="3">
    <location>
        <begin position="838"/>
        <end position="871"/>
    </location>
</feature>
<feature type="domain" description="KAP NTPase" evidence="4">
    <location>
        <begin position="16"/>
        <end position="86"/>
    </location>
</feature>
<feature type="repeat" description="TPR" evidence="3">
    <location>
        <begin position="668"/>
        <end position="701"/>
    </location>
</feature>
<dbReference type="SMART" id="SM00028">
    <property type="entry name" value="TPR"/>
    <property type="match status" value="8"/>
</dbReference>
<dbReference type="Gene3D" id="3.40.50.300">
    <property type="entry name" value="P-loop containing nucleotide triphosphate hydrolases"/>
    <property type="match status" value="1"/>
</dbReference>
<dbReference type="NCBIfam" id="NF047558">
    <property type="entry name" value="TPR_END_plus"/>
    <property type="match status" value="1"/>
</dbReference>
<evidence type="ECO:0000256" key="2">
    <source>
        <dbReference type="ARBA" id="ARBA00022803"/>
    </source>
</evidence>